<keyword evidence="3" id="KW-1185">Reference proteome</keyword>
<organism evidence="2 3">
    <name type="scientific">Roseovarius lutimaris</name>
    <dbReference type="NCBI Taxonomy" id="1005928"/>
    <lineage>
        <taxon>Bacteria</taxon>
        <taxon>Pseudomonadati</taxon>
        <taxon>Pseudomonadota</taxon>
        <taxon>Alphaproteobacteria</taxon>
        <taxon>Rhodobacterales</taxon>
        <taxon>Roseobacteraceae</taxon>
        <taxon>Roseovarius</taxon>
    </lineage>
</organism>
<dbReference type="InterPro" id="IPR000120">
    <property type="entry name" value="Amidase"/>
</dbReference>
<accession>A0A1I5BRQ7</accession>
<dbReference type="PANTHER" id="PTHR11895">
    <property type="entry name" value="TRANSAMIDASE"/>
    <property type="match status" value="1"/>
</dbReference>
<dbReference type="PIRSF" id="PIRSF001221">
    <property type="entry name" value="Amidase_fungi"/>
    <property type="match status" value="1"/>
</dbReference>
<dbReference type="InterPro" id="IPR023631">
    <property type="entry name" value="Amidase_dom"/>
</dbReference>
<dbReference type="Proteomes" id="UP000198599">
    <property type="component" value="Unassembled WGS sequence"/>
</dbReference>
<evidence type="ECO:0000313" key="3">
    <source>
        <dbReference type="Proteomes" id="UP000198599"/>
    </source>
</evidence>
<dbReference type="RefSeq" id="WP_092837290.1">
    <property type="nucleotide sequence ID" value="NZ_FOVP01000008.1"/>
</dbReference>
<evidence type="ECO:0000259" key="1">
    <source>
        <dbReference type="Pfam" id="PF01425"/>
    </source>
</evidence>
<reference evidence="3" key="1">
    <citation type="submission" date="2016-10" db="EMBL/GenBank/DDBJ databases">
        <authorList>
            <person name="Varghese N."/>
            <person name="Submissions S."/>
        </authorList>
    </citation>
    <scope>NUCLEOTIDE SEQUENCE [LARGE SCALE GENOMIC DNA]</scope>
    <source>
        <strain evidence="3">DSM 28463</strain>
    </source>
</reference>
<name>A0A1I5BRQ7_9RHOB</name>
<gene>
    <name evidence="2" type="ORF">SAMN04487859_108159</name>
</gene>
<dbReference type="PROSITE" id="PS00571">
    <property type="entry name" value="AMIDASES"/>
    <property type="match status" value="1"/>
</dbReference>
<dbReference type="STRING" id="1005928.SAMN04487859_108159"/>
<dbReference type="InterPro" id="IPR036928">
    <property type="entry name" value="AS_sf"/>
</dbReference>
<dbReference type="PROSITE" id="PS51318">
    <property type="entry name" value="TAT"/>
    <property type="match status" value="1"/>
</dbReference>
<proteinExistence type="predicted"/>
<protein>
    <submittedName>
        <fullName evidence="2">Aspartyl-tRNA(Asn)/glutamyl-tRNA(Gln) amidotransferase subunit A</fullName>
    </submittedName>
</protein>
<dbReference type="Gene3D" id="3.90.1300.10">
    <property type="entry name" value="Amidase signature (AS) domain"/>
    <property type="match status" value="1"/>
</dbReference>
<keyword evidence="2" id="KW-0808">Transferase</keyword>
<dbReference type="InterPro" id="IPR006311">
    <property type="entry name" value="TAT_signal"/>
</dbReference>
<dbReference type="Pfam" id="PF01425">
    <property type="entry name" value="Amidase"/>
    <property type="match status" value="1"/>
</dbReference>
<feature type="domain" description="Amidase" evidence="1">
    <location>
        <begin position="64"/>
        <end position="487"/>
    </location>
</feature>
<sequence>MNDNGNNEWSRREMLAGVSGVALAVGAGGFGLSGTANAQPTPGLPQSVTAAGEAFRSGSLSCRELTQTYLNCIAEFEPKLNAFISILNDEALATAEERDAELAAGQDRGPLHGIPIVVKDLFEVAGTFTTVGSEAFADRMSDSDATIIRKLKDAGCVIIGKTNMNAFAAGVSGTNSTFGDVHNPWDLERSPGGSSSGTGAAIAAGLCLGGPGTDTGGSIRVPASWLGIAGIRPTSGLVSLNGVYPRSHSLDTAGPLARNIRDLAIFLDVMAGFDPNDPNSSLAQPRLSYTKNLDKGVKGLRIGLVENYSLTDIDAPVEESVRAAADTFASLGAEIVNIKVPLLQGQLNYAALFSEILLYEFNQILGDQFRSTPDAERLFGPIVTSNIADGSAVTREQYEARIAERPGVLAEIKEVFESVDAILTPSLPTTAPLLNAAAQDFGRGRQFTIPFSYTGLPSVAVPCGFSPEGMPIGLQLVGDHFQEGLLLQMAAAFEAATDFGMQRPPIFCKG</sequence>
<dbReference type="PANTHER" id="PTHR11895:SF176">
    <property type="entry name" value="AMIDASE AMID-RELATED"/>
    <property type="match status" value="1"/>
</dbReference>
<dbReference type="AlphaFoldDB" id="A0A1I5BRQ7"/>
<dbReference type="GO" id="GO:0016740">
    <property type="term" value="F:transferase activity"/>
    <property type="evidence" value="ECO:0007669"/>
    <property type="project" value="UniProtKB-KW"/>
</dbReference>
<dbReference type="InterPro" id="IPR020556">
    <property type="entry name" value="Amidase_CS"/>
</dbReference>
<dbReference type="SUPFAM" id="SSF75304">
    <property type="entry name" value="Amidase signature (AS) enzymes"/>
    <property type="match status" value="1"/>
</dbReference>
<dbReference type="OrthoDB" id="9811471at2"/>
<dbReference type="EMBL" id="FOVP01000008">
    <property type="protein sequence ID" value="SFN77328.1"/>
    <property type="molecule type" value="Genomic_DNA"/>
</dbReference>
<evidence type="ECO:0000313" key="2">
    <source>
        <dbReference type="EMBL" id="SFN77328.1"/>
    </source>
</evidence>